<dbReference type="AlphaFoldDB" id="A0A106BR36"/>
<dbReference type="PROSITE" id="PS51746">
    <property type="entry name" value="PPM_2"/>
    <property type="match status" value="1"/>
</dbReference>
<accession>A0A106BR36</accession>
<evidence type="ECO:0000313" key="3">
    <source>
        <dbReference type="Proteomes" id="UP000064243"/>
    </source>
</evidence>
<evidence type="ECO:0000313" key="2">
    <source>
        <dbReference type="EMBL" id="KVW97103.1"/>
    </source>
</evidence>
<dbReference type="SUPFAM" id="SSF81606">
    <property type="entry name" value="PP2C-like"/>
    <property type="match status" value="1"/>
</dbReference>
<dbReference type="GO" id="GO:0004722">
    <property type="term" value="F:protein serine/threonine phosphatase activity"/>
    <property type="evidence" value="ECO:0007669"/>
    <property type="project" value="InterPro"/>
</dbReference>
<dbReference type="PANTHER" id="PTHR13832:SF827">
    <property type="entry name" value="PROTEIN PHOSPHATASE 1L"/>
    <property type="match status" value="1"/>
</dbReference>
<comment type="caution">
    <text evidence="2">The sequence shown here is derived from an EMBL/GenBank/DDBJ whole genome shotgun (WGS) entry which is preliminary data.</text>
</comment>
<dbReference type="CDD" id="cd00143">
    <property type="entry name" value="PP2Cc"/>
    <property type="match status" value="1"/>
</dbReference>
<name>A0A106BR36_THIDE</name>
<organism evidence="2 3">
    <name type="scientific">Thiobacillus denitrificans</name>
    <dbReference type="NCBI Taxonomy" id="36861"/>
    <lineage>
        <taxon>Bacteria</taxon>
        <taxon>Pseudomonadati</taxon>
        <taxon>Pseudomonadota</taxon>
        <taxon>Betaproteobacteria</taxon>
        <taxon>Nitrosomonadales</taxon>
        <taxon>Thiobacillaceae</taxon>
        <taxon>Thiobacillus</taxon>
    </lineage>
</organism>
<proteinExistence type="predicted"/>
<dbReference type="PATRIC" id="fig|36861.3.peg.673"/>
<dbReference type="SMART" id="SM00332">
    <property type="entry name" value="PP2Cc"/>
    <property type="match status" value="1"/>
</dbReference>
<dbReference type="SMART" id="SM00331">
    <property type="entry name" value="PP2C_SIG"/>
    <property type="match status" value="1"/>
</dbReference>
<dbReference type="InterPro" id="IPR015655">
    <property type="entry name" value="PP2C"/>
</dbReference>
<dbReference type="EMBL" id="LDUG01000018">
    <property type="protein sequence ID" value="KVW97103.1"/>
    <property type="molecule type" value="Genomic_DNA"/>
</dbReference>
<evidence type="ECO:0000259" key="1">
    <source>
        <dbReference type="PROSITE" id="PS51746"/>
    </source>
</evidence>
<dbReference type="Gene3D" id="3.60.40.10">
    <property type="entry name" value="PPM-type phosphatase domain"/>
    <property type="match status" value="1"/>
</dbReference>
<dbReference type="PANTHER" id="PTHR13832">
    <property type="entry name" value="PROTEIN PHOSPHATASE 2C"/>
    <property type="match status" value="1"/>
</dbReference>
<feature type="domain" description="PPM-type phosphatase" evidence="1">
    <location>
        <begin position="1"/>
        <end position="246"/>
    </location>
</feature>
<dbReference type="Pfam" id="PF13672">
    <property type="entry name" value="PP2C_2"/>
    <property type="match status" value="1"/>
</dbReference>
<dbReference type="InterPro" id="IPR036457">
    <property type="entry name" value="PPM-type-like_dom_sf"/>
</dbReference>
<reference evidence="2 3" key="1">
    <citation type="journal article" date="2015" name="Appl. Environ. Microbiol.">
        <title>Aerobic and Anaerobic Thiosulfate Oxidation by a Cold-Adapted, Subglacial Chemoautotroph.</title>
        <authorList>
            <person name="Harrold Z.R."/>
            <person name="Skidmore M.L."/>
            <person name="Hamilton T.L."/>
            <person name="Desch L."/>
            <person name="Amada K."/>
            <person name="van Gelder W."/>
            <person name="Glover K."/>
            <person name="Roden E.E."/>
            <person name="Boyd E.S."/>
        </authorList>
    </citation>
    <scope>NUCLEOTIDE SEQUENCE [LARGE SCALE GENOMIC DNA]</scope>
    <source>
        <strain evidence="2 3">RG</strain>
    </source>
</reference>
<dbReference type="InterPro" id="IPR001932">
    <property type="entry name" value="PPM-type_phosphatase-like_dom"/>
</dbReference>
<protein>
    <recommendedName>
        <fullName evidence="1">PPM-type phosphatase domain-containing protein</fullName>
    </recommendedName>
</protein>
<keyword evidence="3" id="KW-1185">Reference proteome</keyword>
<dbReference type="Proteomes" id="UP000064243">
    <property type="component" value="Unassembled WGS sequence"/>
</dbReference>
<gene>
    <name evidence="2" type="ORF">ABW22_06045</name>
</gene>
<sequence>MAARSDPGLLRGLNEDSIATVSELGLLVLADGMGGYQSGDVASSLTTHIIVEGLTRGLQGRPDASSDVAELVQTSVKRANRAIFLEGQQRAQRTNSTQDQAMGSTVALLLFRNNHVTIAHVGDSRVYRLRANHLELMTHDHSLLQEQIDQGILSAEAAATSHNRHLVTRGLGLQAEVAVSLVEDDVLPGDIYLACSDGLNDMVDNADIERVLNLLQANLPLAASQLVMIANDNGGEDNISVILAKAGPHATPAAKRKGFFAWLFGR</sequence>